<proteinExistence type="predicted"/>
<keyword evidence="3" id="KW-1185">Reference proteome</keyword>
<sequence>MRVAIVGAGWAGMAAAVTAIRAGHHAIVFEASRAVGGRARALQGTLPDGTPVVLDNGQHILIGAYTRTLELMRSVSADPATYLKRLPLDLRHPDGAGIALPLWPSPLDAVAGIATAQGWTWADRWSLVRASIGWQISRFRCAPGTTVADLCRQVSPTVQSTLIDPLCVSALNTPADRACGQVFLTVLRDSLFGGRGSSNLLLPTTDMARLFPATAATWLQANGGEVRAGMRVTRLEAAAPGTAGRWQLNGEVFDAVIWATSSSNAASALMESAQHATENIAIDLRTWATTAGALQFESIATVYAHSQTASLARPMVALRSDAACPAQFVFDRGQLDGTHGLLAFVVSASSGDKDTIEQQVLTQARTQLGLELVAVQTVIEKRATFACTPALQRPPATIAPGLWACGDYVAGPYPATLEGAVRSGTEAAGLLAAID</sequence>
<dbReference type="GO" id="GO:0016491">
    <property type="term" value="F:oxidoreductase activity"/>
    <property type="evidence" value="ECO:0007669"/>
    <property type="project" value="UniProtKB-KW"/>
</dbReference>
<accession>A0ABU3KIN1</accession>
<dbReference type="Pfam" id="PF01593">
    <property type="entry name" value="Amino_oxidase"/>
    <property type="match status" value="1"/>
</dbReference>
<protein>
    <submittedName>
        <fullName evidence="2">Hydroxysqualene dehydroxylase HpnE</fullName>
        <ecNumber evidence="2">1.17.8.1</ecNumber>
    </submittedName>
</protein>
<dbReference type="Proteomes" id="UP001321700">
    <property type="component" value="Unassembled WGS sequence"/>
</dbReference>
<dbReference type="PANTHER" id="PTHR42923:SF47">
    <property type="entry name" value="BLR3003 PROTEIN"/>
    <property type="match status" value="1"/>
</dbReference>
<dbReference type="InterPro" id="IPR050464">
    <property type="entry name" value="Zeta_carotene_desat/Oxidored"/>
</dbReference>
<evidence type="ECO:0000313" key="2">
    <source>
        <dbReference type="EMBL" id="MDT7517520.1"/>
    </source>
</evidence>
<dbReference type="PANTHER" id="PTHR42923">
    <property type="entry name" value="PROTOPORPHYRINOGEN OXIDASE"/>
    <property type="match status" value="1"/>
</dbReference>
<dbReference type="InterPro" id="IPR036188">
    <property type="entry name" value="FAD/NAD-bd_sf"/>
</dbReference>
<dbReference type="Gene3D" id="3.50.50.60">
    <property type="entry name" value="FAD/NAD(P)-binding domain"/>
    <property type="match status" value="1"/>
</dbReference>
<keyword evidence="2" id="KW-0560">Oxidoreductase</keyword>
<dbReference type="NCBIfam" id="TIGR03467">
    <property type="entry name" value="HpnE"/>
    <property type="match status" value="1"/>
</dbReference>
<dbReference type="EMBL" id="JAVBIK010000001">
    <property type="protein sequence ID" value="MDT7517520.1"/>
    <property type="molecule type" value="Genomic_DNA"/>
</dbReference>
<evidence type="ECO:0000313" key="3">
    <source>
        <dbReference type="Proteomes" id="UP001321700"/>
    </source>
</evidence>
<feature type="domain" description="Amine oxidase" evidence="1">
    <location>
        <begin position="11"/>
        <end position="429"/>
    </location>
</feature>
<dbReference type="SUPFAM" id="SSF51905">
    <property type="entry name" value="FAD/NAD(P)-binding domain"/>
    <property type="match status" value="1"/>
</dbReference>
<evidence type="ECO:0000259" key="1">
    <source>
        <dbReference type="Pfam" id="PF01593"/>
    </source>
</evidence>
<dbReference type="RefSeq" id="WP_313873338.1">
    <property type="nucleotide sequence ID" value="NZ_JAVBIK010000001.1"/>
</dbReference>
<dbReference type="EC" id="1.17.8.1" evidence="2"/>
<name>A0ABU3KIN1_9BURK</name>
<gene>
    <name evidence="2" type="primary">hpnE</name>
    <name evidence="2" type="ORF">RAE19_01990</name>
</gene>
<dbReference type="InterPro" id="IPR002937">
    <property type="entry name" value="Amino_oxidase"/>
</dbReference>
<organism evidence="2 3">
    <name type="scientific">Rhodoferax potami</name>
    <dbReference type="NCBI Taxonomy" id="3068338"/>
    <lineage>
        <taxon>Bacteria</taxon>
        <taxon>Pseudomonadati</taxon>
        <taxon>Pseudomonadota</taxon>
        <taxon>Betaproteobacteria</taxon>
        <taxon>Burkholderiales</taxon>
        <taxon>Comamonadaceae</taxon>
        <taxon>Rhodoferax</taxon>
    </lineage>
</organism>
<reference evidence="2 3" key="1">
    <citation type="submission" date="2023-08" db="EMBL/GenBank/DDBJ databases">
        <title>Rhodoferax potami sp. nov. and Rhodoferax mekongensis sp. nov., isolated from the Mekong River in Thailand.</title>
        <authorList>
            <person name="Kitikhun S."/>
            <person name="Charoenyingcharoen P."/>
            <person name="Siriarchawattana P."/>
            <person name="Likhitrattanapisal S."/>
            <person name="Nilsakha T."/>
            <person name="Chanpet A."/>
            <person name="Rattanawaree P."/>
            <person name="Ingsriswang S."/>
        </authorList>
    </citation>
    <scope>NUCLEOTIDE SEQUENCE [LARGE SCALE GENOMIC DNA]</scope>
    <source>
        <strain evidence="2 3">TBRC 17660</strain>
    </source>
</reference>
<dbReference type="InterPro" id="IPR017830">
    <property type="entry name" value="SQase_HpnE"/>
</dbReference>
<comment type="caution">
    <text evidence="2">The sequence shown here is derived from an EMBL/GenBank/DDBJ whole genome shotgun (WGS) entry which is preliminary data.</text>
</comment>